<evidence type="ECO:0000313" key="1">
    <source>
        <dbReference type="EMBL" id="QFZ29719.1"/>
    </source>
</evidence>
<name>A0ACD0WQC4_CLALS</name>
<dbReference type="EMBL" id="CP038489">
    <property type="protein sequence ID" value="QFZ29719.1"/>
    <property type="molecule type" value="Genomic_DNA"/>
</dbReference>
<keyword evidence="2" id="KW-1185">Reference proteome</keyword>
<reference evidence="2" key="1">
    <citation type="journal article" date="2019" name="MBio">
        <title>Comparative genomics for the elucidation of multidrug resistance (MDR) in Candida lusitaniae.</title>
        <authorList>
            <person name="Kannan A."/>
            <person name="Asner S.A."/>
            <person name="Trachsel E."/>
            <person name="Kelly S."/>
            <person name="Parker J."/>
            <person name="Sanglard D."/>
        </authorList>
    </citation>
    <scope>NUCLEOTIDE SEQUENCE [LARGE SCALE GENOMIC DNA]</scope>
    <source>
        <strain evidence="2">P1</strain>
    </source>
</reference>
<proteinExistence type="predicted"/>
<gene>
    <name evidence="1" type="ORF">EJF14_60231</name>
</gene>
<sequence>MEMGAPSQQGKRCWLETKNDKQGKNDKNDKLRGESRGAGSTRYRSVGEG</sequence>
<dbReference type="Proteomes" id="UP000326582">
    <property type="component" value="Chromosome 6"/>
</dbReference>
<protein>
    <submittedName>
        <fullName evidence="1">Uncharacterized protein</fullName>
    </submittedName>
</protein>
<accession>A0ACD0WQC4</accession>
<evidence type="ECO:0000313" key="2">
    <source>
        <dbReference type="Proteomes" id="UP000326582"/>
    </source>
</evidence>
<organism evidence="1 2">
    <name type="scientific">Clavispora lusitaniae</name>
    <name type="common">Candida lusitaniae</name>
    <dbReference type="NCBI Taxonomy" id="36911"/>
    <lineage>
        <taxon>Eukaryota</taxon>
        <taxon>Fungi</taxon>
        <taxon>Dikarya</taxon>
        <taxon>Ascomycota</taxon>
        <taxon>Saccharomycotina</taxon>
        <taxon>Pichiomycetes</taxon>
        <taxon>Metschnikowiaceae</taxon>
        <taxon>Clavispora</taxon>
    </lineage>
</organism>